<dbReference type="GO" id="GO:0008270">
    <property type="term" value="F:zinc ion binding"/>
    <property type="evidence" value="ECO:0007669"/>
    <property type="project" value="UniProtKB-KW"/>
</dbReference>
<dbReference type="SUPFAM" id="SSF144232">
    <property type="entry name" value="HIT/MYND zinc finger-like"/>
    <property type="match status" value="1"/>
</dbReference>
<evidence type="ECO:0000256" key="1">
    <source>
        <dbReference type="ARBA" id="ARBA00000707"/>
    </source>
</evidence>
<name>A0A1W0W5M9_SORBI</name>
<evidence type="ECO:0000256" key="4">
    <source>
        <dbReference type="ARBA" id="ARBA00022670"/>
    </source>
</evidence>
<dbReference type="Proteomes" id="UP000000768">
    <property type="component" value="Chromosome 2"/>
</dbReference>
<keyword evidence="7" id="KW-0833">Ubl conjugation pathway</keyword>
<evidence type="ECO:0000313" key="15">
    <source>
        <dbReference type="EMBL" id="OQU89635.1"/>
    </source>
</evidence>
<dbReference type="InterPro" id="IPR001394">
    <property type="entry name" value="Peptidase_C19_UCH"/>
</dbReference>
<keyword evidence="6 11" id="KW-0863">Zinc-finger</keyword>
<dbReference type="InterPro" id="IPR028889">
    <property type="entry name" value="USP"/>
</dbReference>
<reference evidence="16" key="2">
    <citation type="journal article" date="2018" name="Plant J.">
        <title>The Sorghum bicolor reference genome: improved assembly, gene annotations, a transcriptome atlas, and signatures of genome organization.</title>
        <authorList>
            <person name="McCormick R.F."/>
            <person name="Truong S.K."/>
            <person name="Sreedasyam A."/>
            <person name="Jenkins J."/>
            <person name="Shu S."/>
            <person name="Sims D."/>
            <person name="Kennedy M."/>
            <person name="Amirebrahimi M."/>
            <person name="Weers B.D."/>
            <person name="McKinley B."/>
            <person name="Mattison A."/>
            <person name="Morishige D.T."/>
            <person name="Grimwood J."/>
            <person name="Schmutz J."/>
            <person name="Mullet J.E."/>
        </authorList>
    </citation>
    <scope>NUCLEOTIDE SEQUENCE [LARGE SCALE GENOMIC DNA]</scope>
    <source>
        <strain evidence="16">cv. BTx623</strain>
    </source>
</reference>
<evidence type="ECO:0000259" key="13">
    <source>
        <dbReference type="PROSITE" id="PS50235"/>
    </source>
</evidence>
<keyword evidence="5" id="KW-0479">Metal-binding</keyword>
<dbReference type="Pfam" id="PF00443">
    <property type="entry name" value="UCH"/>
    <property type="match status" value="1"/>
</dbReference>
<dbReference type="FunCoup" id="A0A1W0W5M9">
    <property type="interactions" value="8"/>
</dbReference>
<dbReference type="InterPro" id="IPR050164">
    <property type="entry name" value="Peptidase_C19"/>
</dbReference>
<keyword evidence="9" id="KW-0788">Thiol protease</keyword>
<dbReference type="Gramene" id="OQU89635">
    <property type="protein sequence ID" value="OQU89635"/>
    <property type="gene ID" value="SORBI_3002G230400"/>
</dbReference>
<dbReference type="AlphaFoldDB" id="A0A1W0W5M9"/>
<feature type="region of interest" description="Disordered" evidence="12">
    <location>
        <begin position="291"/>
        <end position="322"/>
    </location>
</feature>
<dbReference type="Pfam" id="PF01753">
    <property type="entry name" value="zf-MYND"/>
    <property type="match status" value="1"/>
</dbReference>
<feature type="domain" description="MYND-type" evidence="14">
    <location>
        <begin position="123"/>
        <end position="160"/>
    </location>
</feature>
<evidence type="ECO:0000256" key="9">
    <source>
        <dbReference type="ARBA" id="ARBA00022807"/>
    </source>
</evidence>
<evidence type="ECO:0000259" key="14">
    <source>
        <dbReference type="PROSITE" id="PS50865"/>
    </source>
</evidence>
<dbReference type="FunFam" id="6.10.140.2220:FF:000006">
    <property type="entry name" value="Ubiquitin carboxyl-terminal hydrolase 15"/>
    <property type="match status" value="1"/>
</dbReference>
<dbReference type="GO" id="GO:0005829">
    <property type="term" value="C:cytosol"/>
    <property type="evidence" value="ECO:0000318"/>
    <property type="project" value="GO_Central"/>
</dbReference>
<keyword evidence="8" id="KW-0378">Hydrolase</keyword>
<dbReference type="PROSITE" id="PS01360">
    <property type="entry name" value="ZF_MYND_1"/>
    <property type="match status" value="1"/>
</dbReference>
<feature type="compositionally biased region" description="Polar residues" evidence="12">
    <location>
        <begin position="854"/>
        <end position="874"/>
    </location>
</feature>
<dbReference type="PANTHER" id="PTHR24006">
    <property type="entry name" value="UBIQUITIN CARBOXYL-TERMINAL HYDROLASE"/>
    <property type="match status" value="1"/>
</dbReference>
<dbReference type="Gene3D" id="3.90.70.10">
    <property type="entry name" value="Cysteine proteinases"/>
    <property type="match status" value="1"/>
</dbReference>
<dbReference type="EC" id="3.4.19.12" evidence="3"/>
<dbReference type="InterPro" id="IPR038765">
    <property type="entry name" value="Papain-like_cys_pep_sf"/>
</dbReference>
<feature type="region of interest" description="Disordered" evidence="12">
    <location>
        <begin position="854"/>
        <end position="876"/>
    </location>
</feature>
<comment type="similarity">
    <text evidence="2">Belongs to the peptidase C19 family.</text>
</comment>
<evidence type="ECO:0000313" key="16">
    <source>
        <dbReference type="Proteomes" id="UP000000768"/>
    </source>
</evidence>
<dbReference type="eggNOG" id="KOG1865">
    <property type="taxonomic scope" value="Eukaryota"/>
</dbReference>
<dbReference type="PROSITE" id="PS50235">
    <property type="entry name" value="USP_3"/>
    <property type="match status" value="1"/>
</dbReference>
<dbReference type="GO" id="GO:0005634">
    <property type="term" value="C:nucleus"/>
    <property type="evidence" value="ECO:0000318"/>
    <property type="project" value="GO_Central"/>
</dbReference>
<keyword evidence="16" id="KW-1185">Reference proteome</keyword>
<feature type="domain" description="USP" evidence="13">
    <location>
        <begin position="354"/>
        <end position="659"/>
    </location>
</feature>
<comment type="catalytic activity">
    <reaction evidence="1">
        <text>Thiol-dependent hydrolysis of ester, thioester, amide, peptide and isopeptide bonds formed by the C-terminal Gly of ubiquitin (a 76-residue protein attached to proteins as an intracellular targeting signal).</text>
        <dbReference type="EC" id="3.4.19.12"/>
    </reaction>
</comment>
<dbReference type="SUPFAM" id="SSF54001">
    <property type="entry name" value="Cysteine proteinases"/>
    <property type="match status" value="1"/>
</dbReference>
<dbReference type="EMBL" id="CM000761">
    <property type="protein sequence ID" value="OQU89635.1"/>
    <property type="molecule type" value="Genomic_DNA"/>
</dbReference>
<dbReference type="InterPro" id="IPR002893">
    <property type="entry name" value="Znf_MYND"/>
</dbReference>
<keyword evidence="10" id="KW-0862">Zinc</keyword>
<dbReference type="GO" id="GO:0006508">
    <property type="term" value="P:proteolysis"/>
    <property type="evidence" value="ECO:0007669"/>
    <property type="project" value="UniProtKB-KW"/>
</dbReference>
<evidence type="ECO:0000256" key="2">
    <source>
        <dbReference type="ARBA" id="ARBA00009085"/>
    </source>
</evidence>
<organism evidence="15 16">
    <name type="scientific">Sorghum bicolor</name>
    <name type="common">Sorghum</name>
    <name type="synonym">Sorghum vulgare</name>
    <dbReference type="NCBI Taxonomy" id="4558"/>
    <lineage>
        <taxon>Eukaryota</taxon>
        <taxon>Viridiplantae</taxon>
        <taxon>Streptophyta</taxon>
        <taxon>Embryophyta</taxon>
        <taxon>Tracheophyta</taxon>
        <taxon>Spermatophyta</taxon>
        <taxon>Magnoliopsida</taxon>
        <taxon>Liliopsida</taxon>
        <taxon>Poales</taxon>
        <taxon>Poaceae</taxon>
        <taxon>PACMAD clade</taxon>
        <taxon>Panicoideae</taxon>
        <taxon>Andropogonodae</taxon>
        <taxon>Andropogoneae</taxon>
        <taxon>Sorghinae</taxon>
        <taxon>Sorghum</taxon>
    </lineage>
</organism>
<proteinExistence type="inferred from homology"/>
<evidence type="ECO:0000256" key="10">
    <source>
        <dbReference type="ARBA" id="ARBA00022833"/>
    </source>
</evidence>
<evidence type="ECO:0000256" key="11">
    <source>
        <dbReference type="PROSITE-ProRule" id="PRU00134"/>
    </source>
</evidence>
<dbReference type="GO" id="GO:0016579">
    <property type="term" value="P:protein deubiquitination"/>
    <property type="evidence" value="ECO:0007669"/>
    <property type="project" value="InterPro"/>
</dbReference>
<feature type="region of interest" description="Disordered" evidence="12">
    <location>
        <begin position="666"/>
        <end position="710"/>
    </location>
</feature>
<dbReference type="PROSITE" id="PS00972">
    <property type="entry name" value="USP_1"/>
    <property type="match status" value="1"/>
</dbReference>
<dbReference type="InterPro" id="IPR018200">
    <property type="entry name" value="USP_CS"/>
</dbReference>
<evidence type="ECO:0000256" key="5">
    <source>
        <dbReference type="ARBA" id="ARBA00022723"/>
    </source>
</evidence>
<dbReference type="PROSITE" id="PS50865">
    <property type="entry name" value="ZF_MYND_2"/>
    <property type="match status" value="1"/>
</dbReference>
<dbReference type="Gene3D" id="6.10.140.2220">
    <property type="match status" value="1"/>
</dbReference>
<reference evidence="15 16" key="1">
    <citation type="journal article" date="2009" name="Nature">
        <title>The Sorghum bicolor genome and the diversification of grasses.</title>
        <authorList>
            <person name="Paterson A.H."/>
            <person name="Bowers J.E."/>
            <person name="Bruggmann R."/>
            <person name="Dubchak I."/>
            <person name="Grimwood J."/>
            <person name="Gundlach H."/>
            <person name="Haberer G."/>
            <person name="Hellsten U."/>
            <person name="Mitros T."/>
            <person name="Poliakov A."/>
            <person name="Schmutz J."/>
            <person name="Spannagl M."/>
            <person name="Tang H."/>
            <person name="Wang X."/>
            <person name="Wicker T."/>
            <person name="Bharti A.K."/>
            <person name="Chapman J."/>
            <person name="Feltus F.A."/>
            <person name="Gowik U."/>
            <person name="Grigoriev I.V."/>
            <person name="Lyons E."/>
            <person name="Maher C.A."/>
            <person name="Martis M."/>
            <person name="Narechania A."/>
            <person name="Otillar R.P."/>
            <person name="Penning B.W."/>
            <person name="Salamov A.A."/>
            <person name="Wang Y."/>
            <person name="Zhang L."/>
            <person name="Carpita N.C."/>
            <person name="Freeling M."/>
            <person name="Gingle A.R."/>
            <person name="Hash C.T."/>
            <person name="Keller B."/>
            <person name="Klein P."/>
            <person name="Kresovich S."/>
            <person name="McCann M.C."/>
            <person name="Ming R."/>
            <person name="Peterson D.G."/>
            <person name="Mehboob-ur-Rahman"/>
            <person name="Ware D."/>
            <person name="Westhoff P."/>
            <person name="Mayer K.F."/>
            <person name="Messing J."/>
            <person name="Rokhsar D.S."/>
        </authorList>
    </citation>
    <scope>NUCLEOTIDE SEQUENCE [LARGE SCALE GENOMIC DNA]</scope>
    <source>
        <strain evidence="16">cv. BTx623</strain>
    </source>
</reference>
<dbReference type="PANTHER" id="PTHR24006:SF892">
    <property type="entry name" value="OS09G0464400 PROTEIN"/>
    <property type="match status" value="1"/>
</dbReference>
<protein>
    <recommendedName>
        <fullName evidence="3">ubiquitinyl hydrolase 1</fullName>
        <ecNumber evidence="3">3.4.19.12</ecNumber>
    </recommendedName>
</protein>
<dbReference type="GO" id="GO:0031647">
    <property type="term" value="P:regulation of protein stability"/>
    <property type="evidence" value="ECO:0000318"/>
    <property type="project" value="GO_Central"/>
</dbReference>
<evidence type="ECO:0000256" key="6">
    <source>
        <dbReference type="ARBA" id="ARBA00022771"/>
    </source>
</evidence>
<evidence type="ECO:0000256" key="3">
    <source>
        <dbReference type="ARBA" id="ARBA00012759"/>
    </source>
</evidence>
<gene>
    <name evidence="15" type="ORF">SORBI_3002G230400</name>
</gene>
<dbReference type="ExpressionAtlas" id="A0A1W0W5M9">
    <property type="expression patterns" value="baseline and differential"/>
</dbReference>
<evidence type="ECO:0000256" key="8">
    <source>
        <dbReference type="ARBA" id="ARBA00022801"/>
    </source>
</evidence>
<dbReference type="InParanoid" id="A0A1W0W5M9"/>
<feature type="compositionally biased region" description="Polar residues" evidence="12">
    <location>
        <begin position="699"/>
        <end position="708"/>
    </location>
</feature>
<dbReference type="GO" id="GO:0004843">
    <property type="term" value="F:cysteine-type deubiquitinase activity"/>
    <property type="evidence" value="ECO:0000318"/>
    <property type="project" value="GO_Central"/>
</dbReference>
<keyword evidence="4" id="KW-0645">Protease</keyword>
<evidence type="ECO:0000256" key="12">
    <source>
        <dbReference type="SAM" id="MobiDB-lite"/>
    </source>
</evidence>
<sequence>MEVPKSVALVAALAFVVLGALATRWLQRMEERNEEVRRLALLAAAEVEAIEKEAAAYHYGQYGGFVRASDLPEVPSLWTTAQEVAAAPLWTTQAQEVAPVLAPKEVEAEAAVAVSATAGKRVCAMCSKPTTLRCKRCKSAKYCTVKCQIDHWRNGHKDECHPLGQGATQDAPENVMAGPSKESTNCQKCDDNKDVLYSQFTGKAESVDCSKLSTSSNICKVHDSTICENCCLTAHDQHAGLEPEQSNKQALGAENDEGLRNLPCIPAVDQVPSTHSSAYCLPSNLLKGEDNPPGPCARPENSGVMPNNSSKEKNYARQQTTSKAVRNYPTESMLFSYKNFVELYSFNKLELHPFGLYNLGNSCYANVVLQCLAFTRPLTAYLLEGHHSQNCSKNEWCFMCELEKVLIEGKHGKSLVSPTGILCHLNEIGVSFGHGAEEDAHEFLRYAIDKMQSASIKEAKKNGIQQLAEETTLVHFIFGGYLRSKIKCTKCQVSSKQSERILDLTVEIDGDINTLDGALRRFTSSEVLDGDNRYHCSRCNSYERAQKKLTILEAPNILTIALKRYQSGVLGETSKVVKFPEHLNLSQYMSRTDDSSPVYTLYAVVVHHNVSNATVSGHYVCYVKDSQGKWHEMDDNKVKPVSIQKVLSKCAYMLLYARISPRAPTGARGAMLRQGASSHTKKPKQMTRSGSFPSGGGRYQSSRHQQGGLSKDDAVHDLTYALGTSDRSSSYPVPPACFSRSNSSSLFSSSDVGSSCTFSSDNTDSTRKSCMEYGHIFGASGYMCQVSPAVIPEEDKLSYLRQRSSWNPSSSCHDMDEEVGKFARQYQRRYQYQAGRGPRVNSCGETTSFSYADQGKYQGSSSHNRTNFGSSSCKLTEERRSTGPAFFLEGRLGRGLSKYFYFTVQGGLGLGL</sequence>
<dbReference type="STRING" id="4558.A0A1W0W5M9"/>
<evidence type="ECO:0000256" key="7">
    <source>
        <dbReference type="ARBA" id="ARBA00022786"/>
    </source>
</evidence>
<dbReference type="FunFam" id="3.90.70.10:FF:000026">
    <property type="entry name" value="Ubiquitin carboxyl-terminal hydrolase 15"/>
    <property type="match status" value="1"/>
</dbReference>
<accession>A0A1W0W5M9</accession>